<reference evidence="1" key="1">
    <citation type="journal article" date="2017" name="Parasit. Vectors">
        <title>Sialotranscriptomics of Rhipicephalus zambeziensis reveals intricate expression profiles of secretory proteins and suggests tight temporal transcriptional regulation during blood-feeding.</title>
        <authorList>
            <person name="de Castro M.H."/>
            <person name="de Klerk D."/>
            <person name="Pienaar R."/>
            <person name="Rees D.J.G."/>
            <person name="Mans B.J."/>
        </authorList>
    </citation>
    <scope>NUCLEOTIDE SEQUENCE</scope>
    <source>
        <tissue evidence="1">Salivary glands</tissue>
    </source>
</reference>
<dbReference type="AlphaFoldDB" id="A0A224YT42"/>
<evidence type="ECO:0000313" key="1">
    <source>
        <dbReference type="EMBL" id="MAA20095.1"/>
    </source>
</evidence>
<protein>
    <submittedName>
        <fullName evidence="1">Uncharacterized protein</fullName>
    </submittedName>
</protein>
<sequence>MQMLAKYKVVAVEQWLWCSAADPNAAAVAFRWRRNGRGPCTVRCQCTLKNTRWSKFPEPSTTACLIILWFWHVKPQKLIIIIIIIANDDPCLNRRD</sequence>
<dbReference type="EMBL" id="GFPF01008949">
    <property type="protein sequence ID" value="MAA20095.1"/>
    <property type="molecule type" value="Transcribed_RNA"/>
</dbReference>
<accession>A0A224YT42</accession>
<name>A0A224YT42_9ACAR</name>
<proteinExistence type="predicted"/>
<organism evidence="1">
    <name type="scientific">Rhipicephalus zambeziensis</name>
    <dbReference type="NCBI Taxonomy" id="60191"/>
    <lineage>
        <taxon>Eukaryota</taxon>
        <taxon>Metazoa</taxon>
        <taxon>Ecdysozoa</taxon>
        <taxon>Arthropoda</taxon>
        <taxon>Chelicerata</taxon>
        <taxon>Arachnida</taxon>
        <taxon>Acari</taxon>
        <taxon>Parasitiformes</taxon>
        <taxon>Ixodida</taxon>
        <taxon>Ixodoidea</taxon>
        <taxon>Ixodidae</taxon>
        <taxon>Rhipicephalinae</taxon>
        <taxon>Rhipicephalus</taxon>
        <taxon>Rhipicephalus</taxon>
    </lineage>
</organism>